<accession>A0A6C0CNH8</accession>
<keyword evidence="2" id="KW-1133">Transmembrane helix</keyword>
<evidence type="ECO:0000256" key="2">
    <source>
        <dbReference type="SAM" id="Phobius"/>
    </source>
</evidence>
<evidence type="ECO:0000256" key="1">
    <source>
        <dbReference type="SAM" id="Coils"/>
    </source>
</evidence>
<feature type="coiled-coil region" evidence="1">
    <location>
        <begin position="58"/>
        <end position="110"/>
    </location>
</feature>
<reference evidence="3" key="1">
    <citation type="journal article" date="2020" name="Nature">
        <title>Giant virus diversity and host interactions through global metagenomics.</title>
        <authorList>
            <person name="Schulz F."/>
            <person name="Roux S."/>
            <person name="Paez-Espino D."/>
            <person name="Jungbluth S."/>
            <person name="Walsh D.A."/>
            <person name="Denef V.J."/>
            <person name="McMahon K.D."/>
            <person name="Konstantinidis K.T."/>
            <person name="Eloe-Fadrosh E.A."/>
            <person name="Kyrpides N.C."/>
            <person name="Woyke T."/>
        </authorList>
    </citation>
    <scope>NUCLEOTIDE SEQUENCE</scope>
    <source>
        <strain evidence="3">GVMAG-M-3300021425-14</strain>
    </source>
</reference>
<dbReference type="EMBL" id="MN739462">
    <property type="protein sequence ID" value="QHT06021.1"/>
    <property type="molecule type" value="Genomic_DNA"/>
</dbReference>
<protein>
    <submittedName>
        <fullName evidence="3">Uncharacterized protein</fullName>
    </submittedName>
</protein>
<sequence>MPCEQKYKNKETIDFCNEEDRLFKTASQQINNFETSFSDYVKNIHKKPNTKAMHKRKYNNAEKGLNNHLNAMKNLKSTIQARVKARKKAMSNNDTQFNNLDREIKKKENQYKSDFHSYDASSTLKKDMHKSKRYNFFNLGYYSVGTGLLIYFLYKQIKN</sequence>
<feature type="transmembrane region" description="Helical" evidence="2">
    <location>
        <begin position="134"/>
        <end position="154"/>
    </location>
</feature>
<name>A0A6C0CNH8_9ZZZZ</name>
<keyword evidence="1" id="KW-0175">Coiled coil</keyword>
<evidence type="ECO:0000313" key="3">
    <source>
        <dbReference type="EMBL" id="QHT06021.1"/>
    </source>
</evidence>
<keyword evidence="2" id="KW-0472">Membrane</keyword>
<organism evidence="3">
    <name type="scientific">viral metagenome</name>
    <dbReference type="NCBI Taxonomy" id="1070528"/>
    <lineage>
        <taxon>unclassified sequences</taxon>
        <taxon>metagenomes</taxon>
        <taxon>organismal metagenomes</taxon>
    </lineage>
</organism>
<dbReference type="AlphaFoldDB" id="A0A6C0CNH8"/>
<keyword evidence="2" id="KW-0812">Transmembrane</keyword>
<proteinExistence type="predicted"/>